<sequence length="103" mass="12048">MVHDEYHSKYDGLVIKKYIDKQNRGRPIIIIRNEIFGNNKKDFVFQSNGIFDFIQVGDSISKAKESLILRIKRTNMDTVIKLDFGKIKGSEKYASENQYLKMN</sequence>
<evidence type="ECO:0000313" key="1">
    <source>
        <dbReference type="EMBL" id="ASV30727.1"/>
    </source>
</evidence>
<accession>A0A223V6A3</accession>
<proteinExistence type="predicted"/>
<name>A0A223V6A3_9FLAO</name>
<gene>
    <name evidence="1" type="ORF">CJ263_11145</name>
</gene>
<dbReference type="KEGG" id="marb:CJ263_11145"/>
<reference evidence="1 2" key="1">
    <citation type="submission" date="2017-08" db="EMBL/GenBank/DDBJ databases">
        <title>The complete genome sequence of Maribacter sp. B1, isolated from deep-sea sediment.</title>
        <authorList>
            <person name="Wu Y.-H."/>
            <person name="Cheng H."/>
            <person name="Xu X.-W."/>
        </authorList>
    </citation>
    <scope>NUCLEOTIDE SEQUENCE [LARGE SCALE GENOMIC DNA]</scope>
    <source>
        <strain evidence="1 2">B1</strain>
    </source>
</reference>
<protein>
    <submittedName>
        <fullName evidence="1">Uncharacterized protein</fullName>
    </submittedName>
</protein>
<dbReference type="EMBL" id="CP022957">
    <property type="protein sequence ID" value="ASV30727.1"/>
    <property type="molecule type" value="Genomic_DNA"/>
</dbReference>
<organism evidence="1 2">
    <name type="scientific">Maribacter cobaltidurans</name>
    <dbReference type="NCBI Taxonomy" id="1178778"/>
    <lineage>
        <taxon>Bacteria</taxon>
        <taxon>Pseudomonadati</taxon>
        <taxon>Bacteroidota</taxon>
        <taxon>Flavobacteriia</taxon>
        <taxon>Flavobacteriales</taxon>
        <taxon>Flavobacteriaceae</taxon>
        <taxon>Maribacter</taxon>
    </lineage>
</organism>
<evidence type="ECO:0000313" key="2">
    <source>
        <dbReference type="Proteomes" id="UP000215244"/>
    </source>
</evidence>
<dbReference type="AlphaFoldDB" id="A0A223V6A3"/>
<keyword evidence="2" id="KW-1185">Reference proteome</keyword>
<dbReference type="Proteomes" id="UP000215244">
    <property type="component" value="Chromosome"/>
</dbReference>